<name>A0A6H1U4B5_9CYAN</name>
<dbReference type="EMBL" id="CP051167">
    <property type="protein sequence ID" value="QIZ73712.1"/>
    <property type="molecule type" value="Genomic_DNA"/>
</dbReference>
<dbReference type="KEGG" id="oxy:HCG48_11740"/>
<accession>A0A6H1U4B5</accession>
<dbReference type="PANTHER" id="PTHR22753">
    <property type="entry name" value="TRANSMEMBRANE PROTEIN 68"/>
    <property type="match status" value="1"/>
</dbReference>
<sequence>MPIWEWFYRYYFRVTSDGWQHVPPTGQFLIVGSHNGGLAAPDMFMGMYDWFRRFGTDRAIYGLMHPMVWKVFPEMARQATICGAVQAHPRMAIAAFRRGASVLVFPGGAQDVFRPHALRDRIYFHDRKGFIKLALREGVPILPFVSHGAHDTLFVLGDLYDGMRQLHEKFGMPWLFDLDPEVFPVYVGLPWLLAIGPLPNFPLPAQIHTRFCEPIAFDRSGPGAAHDRDYVDKCYDRVVTAMQRSLDDLIVKVEGRS</sequence>
<dbReference type="GO" id="GO:0008374">
    <property type="term" value="F:O-acyltransferase activity"/>
    <property type="evidence" value="ECO:0007669"/>
    <property type="project" value="InterPro"/>
</dbReference>
<dbReference type="SUPFAM" id="SSF69593">
    <property type="entry name" value="Glycerol-3-phosphate (1)-acyltransferase"/>
    <property type="match status" value="1"/>
</dbReference>
<protein>
    <submittedName>
        <fullName evidence="3">Acyltransferase family protein</fullName>
    </submittedName>
</protein>
<dbReference type="InterPro" id="IPR007130">
    <property type="entry name" value="DAGAT"/>
</dbReference>
<dbReference type="RefSeq" id="WP_168571856.1">
    <property type="nucleotide sequence ID" value="NZ_CP051167.1"/>
</dbReference>
<dbReference type="InterPro" id="IPR016676">
    <property type="entry name" value="P_lipid/glycerol_AcTrfase_prd"/>
</dbReference>
<gene>
    <name evidence="3" type="ORF">HCG48_11740</name>
</gene>
<organism evidence="3 4">
    <name type="scientific">Oxynema aestuarii AP17</name>
    <dbReference type="NCBI Taxonomy" id="2064643"/>
    <lineage>
        <taxon>Bacteria</taxon>
        <taxon>Bacillati</taxon>
        <taxon>Cyanobacteriota</taxon>
        <taxon>Cyanophyceae</taxon>
        <taxon>Oscillatoriophycideae</taxon>
        <taxon>Oscillatoriales</taxon>
        <taxon>Oscillatoriaceae</taxon>
        <taxon>Oxynema</taxon>
        <taxon>Oxynema aestuarii</taxon>
    </lineage>
</organism>
<reference evidence="3 4" key="1">
    <citation type="submission" date="2020-04" db="EMBL/GenBank/DDBJ databases">
        <authorList>
            <person name="Basu S."/>
            <person name="Maruthanayagam V."/>
            <person name="Chakraborty S."/>
            <person name="Pramanik A."/>
            <person name="Mukherjee J."/>
            <person name="Brink B."/>
        </authorList>
    </citation>
    <scope>NUCLEOTIDE SEQUENCE [LARGE SCALE GENOMIC DNA]</scope>
    <source>
        <strain evidence="3 4">AP17</strain>
    </source>
</reference>
<keyword evidence="1 3" id="KW-0808">Transferase</keyword>
<keyword evidence="2 3" id="KW-0012">Acyltransferase</keyword>
<dbReference type="AlphaFoldDB" id="A0A6H1U4B5"/>
<dbReference type="Proteomes" id="UP000500857">
    <property type="component" value="Chromosome"/>
</dbReference>
<evidence type="ECO:0000313" key="3">
    <source>
        <dbReference type="EMBL" id="QIZ73712.1"/>
    </source>
</evidence>
<dbReference type="PANTHER" id="PTHR22753:SF14">
    <property type="entry name" value="MONOACYLGLYCEROL_DIACYLGLYCEROL O-ACYLTRANSFERASE"/>
    <property type="match status" value="1"/>
</dbReference>
<dbReference type="GO" id="GO:0016020">
    <property type="term" value="C:membrane"/>
    <property type="evidence" value="ECO:0007669"/>
    <property type="project" value="TreeGrafter"/>
</dbReference>
<proteinExistence type="predicted"/>
<dbReference type="CDD" id="cd07987">
    <property type="entry name" value="LPLAT_MGAT-like"/>
    <property type="match status" value="1"/>
</dbReference>
<evidence type="ECO:0000256" key="2">
    <source>
        <dbReference type="ARBA" id="ARBA00023315"/>
    </source>
</evidence>
<evidence type="ECO:0000256" key="1">
    <source>
        <dbReference type="ARBA" id="ARBA00022679"/>
    </source>
</evidence>
<keyword evidence="4" id="KW-1185">Reference proteome</keyword>
<dbReference type="Pfam" id="PF03982">
    <property type="entry name" value="DAGAT"/>
    <property type="match status" value="1"/>
</dbReference>
<dbReference type="PIRSF" id="PIRSF016753">
    <property type="entry name" value="P_lipid/glycerol_ac_tran_prd"/>
    <property type="match status" value="1"/>
</dbReference>
<evidence type="ECO:0000313" key="4">
    <source>
        <dbReference type="Proteomes" id="UP000500857"/>
    </source>
</evidence>